<accession>A0A0A9HVR9</accession>
<proteinExistence type="predicted"/>
<evidence type="ECO:0000313" key="1">
    <source>
        <dbReference type="EMBL" id="JAE38961.1"/>
    </source>
</evidence>
<reference evidence="1" key="2">
    <citation type="journal article" date="2015" name="Data Brief">
        <title>Shoot transcriptome of the giant reed, Arundo donax.</title>
        <authorList>
            <person name="Barrero R.A."/>
            <person name="Guerrero F.D."/>
            <person name="Moolhuijzen P."/>
            <person name="Goolsby J.A."/>
            <person name="Tidwell J."/>
            <person name="Bellgard S.E."/>
            <person name="Bellgard M.I."/>
        </authorList>
    </citation>
    <scope>NUCLEOTIDE SEQUENCE</scope>
    <source>
        <tissue evidence="1">Shoot tissue taken approximately 20 cm above the soil surface</tissue>
    </source>
</reference>
<reference evidence="1" key="1">
    <citation type="submission" date="2014-09" db="EMBL/GenBank/DDBJ databases">
        <authorList>
            <person name="Magalhaes I.L.F."/>
            <person name="Oliveira U."/>
            <person name="Santos F.R."/>
            <person name="Vidigal T.H.D.A."/>
            <person name="Brescovit A.D."/>
            <person name="Santos A.J."/>
        </authorList>
    </citation>
    <scope>NUCLEOTIDE SEQUENCE</scope>
    <source>
        <tissue evidence="1">Shoot tissue taken approximately 20 cm above the soil surface</tissue>
    </source>
</reference>
<dbReference type="EMBL" id="GBRH01158935">
    <property type="protein sequence ID" value="JAE38961.1"/>
    <property type="molecule type" value="Transcribed_RNA"/>
</dbReference>
<protein>
    <submittedName>
        <fullName evidence="1">Uncharacterized protein</fullName>
    </submittedName>
</protein>
<name>A0A0A9HVR9_ARUDO</name>
<dbReference type="AlphaFoldDB" id="A0A0A9HVR9"/>
<sequence>MPHKKIRCIRMDHELFEPSAEAMRDSWVAQNLLSHVSKNQLVVFQVHSLQMLRTQTLDYHQKLRVHLSINQIVLVAKNMQLTKSGSKRGGKGTCASERILSGCRAN</sequence>
<organism evidence="1">
    <name type="scientific">Arundo donax</name>
    <name type="common">Giant reed</name>
    <name type="synonym">Donax arundinaceus</name>
    <dbReference type="NCBI Taxonomy" id="35708"/>
    <lineage>
        <taxon>Eukaryota</taxon>
        <taxon>Viridiplantae</taxon>
        <taxon>Streptophyta</taxon>
        <taxon>Embryophyta</taxon>
        <taxon>Tracheophyta</taxon>
        <taxon>Spermatophyta</taxon>
        <taxon>Magnoliopsida</taxon>
        <taxon>Liliopsida</taxon>
        <taxon>Poales</taxon>
        <taxon>Poaceae</taxon>
        <taxon>PACMAD clade</taxon>
        <taxon>Arundinoideae</taxon>
        <taxon>Arundineae</taxon>
        <taxon>Arundo</taxon>
    </lineage>
</organism>